<dbReference type="Gene3D" id="2.30.42.10">
    <property type="match status" value="1"/>
</dbReference>
<dbReference type="Proteomes" id="UP000239352">
    <property type="component" value="Unassembled WGS sequence"/>
</dbReference>
<comment type="similarity">
    <text evidence="1">Belongs to the peptidase S16 family.</text>
</comment>
<dbReference type="InterPro" id="IPR008269">
    <property type="entry name" value="Lon_proteolytic"/>
</dbReference>
<keyword evidence="1" id="KW-0378">Hydrolase</keyword>
<dbReference type="Pfam" id="PF05362">
    <property type="entry name" value="Lon_C"/>
    <property type="match status" value="1"/>
</dbReference>
<dbReference type="PROSITE" id="PS51786">
    <property type="entry name" value="LON_PROTEOLYTIC"/>
    <property type="match status" value="1"/>
</dbReference>
<dbReference type="RefSeq" id="WP_106112359.1">
    <property type="nucleotide sequence ID" value="NZ_PVSR01000002.1"/>
</dbReference>
<feature type="domain" description="Lon proteolytic" evidence="2">
    <location>
        <begin position="233"/>
        <end position="332"/>
    </location>
</feature>
<dbReference type="EC" id="3.4.21.53" evidence="1"/>
<dbReference type="InterPro" id="IPR036034">
    <property type="entry name" value="PDZ_sf"/>
</dbReference>
<dbReference type="GO" id="GO:0005524">
    <property type="term" value="F:ATP binding"/>
    <property type="evidence" value="ECO:0007669"/>
    <property type="project" value="InterPro"/>
</dbReference>
<comment type="caution">
    <text evidence="3">The sequence shown here is derived from an EMBL/GenBank/DDBJ whole genome shotgun (WGS) entry which is preliminary data.</text>
</comment>
<organism evidence="3 4">
    <name type="scientific">Actinopolyspora mortivallis</name>
    <dbReference type="NCBI Taxonomy" id="33906"/>
    <lineage>
        <taxon>Bacteria</taxon>
        <taxon>Bacillati</taxon>
        <taxon>Actinomycetota</taxon>
        <taxon>Actinomycetes</taxon>
        <taxon>Actinopolysporales</taxon>
        <taxon>Actinopolysporaceae</taxon>
        <taxon>Actinopolyspora</taxon>
    </lineage>
</organism>
<keyword evidence="4" id="KW-1185">Reference proteome</keyword>
<feature type="active site" evidence="1">
    <location>
        <position position="239"/>
    </location>
</feature>
<dbReference type="EMBL" id="PVSR01000002">
    <property type="protein sequence ID" value="PRW64786.1"/>
    <property type="molecule type" value="Genomic_DNA"/>
</dbReference>
<gene>
    <name evidence="3" type="ORF">CEP50_02890</name>
</gene>
<evidence type="ECO:0000313" key="3">
    <source>
        <dbReference type="EMBL" id="PRW64786.1"/>
    </source>
</evidence>
<dbReference type="STRING" id="1050202.GCA_000384035_00704"/>
<comment type="catalytic activity">
    <reaction evidence="1">
        <text>Hydrolysis of proteins in presence of ATP.</text>
        <dbReference type="EC" id="3.4.21.53"/>
    </reaction>
</comment>
<dbReference type="GO" id="GO:0004176">
    <property type="term" value="F:ATP-dependent peptidase activity"/>
    <property type="evidence" value="ECO:0007669"/>
    <property type="project" value="UniProtKB-UniRule"/>
</dbReference>
<keyword evidence="1" id="KW-0645">Protease</keyword>
<dbReference type="Gene3D" id="3.30.230.10">
    <property type="match status" value="1"/>
</dbReference>
<keyword evidence="1" id="KW-0720">Serine protease</keyword>
<protein>
    <recommendedName>
        <fullName evidence="1">endopeptidase La</fullName>
        <ecNumber evidence="1">3.4.21.53</ecNumber>
    </recommendedName>
</protein>
<reference evidence="3 4" key="1">
    <citation type="submission" date="2018-03" db="EMBL/GenBank/DDBJ databases">
        <title>Actinopolyspora mortivallis from Sahara, screening for active biomolecules.</title>
        <authorList>
            <person name="Selama O."/>
            <person name="Wellington E.M.H."/>
            <person name="Hacene H."/>
        </authorList>
    </citation>
    <scope>NUCLEOTIDE SEQUENCE [LARGE SCALE GENOMIC DNA]</scope>
    <source>
        <strain evidence="3 4">M5A</strain>
    </source>
</reference>
<evidence type="ECO:0000259" key="2">
    <source>
        <dbReference type="PROSITE" id="PS51786"/>
    </source>
</evidence>
<dbReference type="PANTHER" id="PTHR10046">
    <property type="entry name" value="ATP DEPENDENT LON PROTEASE FAMILY MEMBER"/>
    <property type="match status" value="1"/>
</dbReference>
<dbReference type="SUPFAM" id="SSF50156">
    <property type="entry name" value="PDZ domain-like"/>
    <property type="match status" value="1"/>
</dbReference>
<dbReference type="InterPro" id="IPR027065">
    <property type="entry name" value="Lon_Prtase"/>
</dbReference>
<dbReference type="InParanoid" id="A0A2T0H093"/>
<feature type="active site" evidence="1">
    <location>
        <position position="284"/>
    </location>
</feature>
<dbReference type="AlphaFoldDB" id="A0A2T0H093"/>
<dbReference type="SUPFAM" id="SSF54211">
    <property type="entry name" value="Ribosomal protein S5 domain 2-like"/>
    <property type="match status" value="1"/>
</dbReference>
<sequence length="341" mass="36174">MSRRSWTLLTSAFLVMVFGLVGAFVPVPYVALGPGPTHDTLGSYEGREVVRIEGTETFPTGGHLNMTTVSVTDRLSVFNALGFWMSGNHALAPRELYFPPDKTEEQVERTNTRAFRSSQTAAETAALRQLDYPTKLVAGQVLSGSPADGVIAPGDELLSARGESLSDPDSLVQALSDTEPGQTVSVEFRHEDEPPQRTEFELADHPDKPERGFLGIQPTLRPDVDFDIDIRLPDVGGPSAGLMFSLAVVDKLTPGELNGGKFVAGTGEISPTGQVGRIGGIGFKMIRAHQAGARYFLTPAGNCAAAESQAPEGLRLVKVSTLGDAVEALEDIAAGETPPGC</sequence>
<dbReference type="InterPro" id="IPR014721">
    <property type="entry name" value="Ribsml_uS5_D2-typ_fold_subgr"/>
</dbReference>
<dbReference type="InterPro" id="IPR020568">
    <property type="entry name" value="Ribosomal_Su5_D2-typ_SF"/>
</dbReference>
<dbReference type="GO" id="GO:0030163">
    <property type="term" value="P:protein catabolic process"/>
    <property type="evidence" value="ECO:0007669"/>
    <property type="project" value="InterPro"/>
</dbReference>
<dbReference type="GO" id="GO:0006508">
    <property type="term" value="P:proteolysis"/>
    <property type="evidence" value="ECO:0007669"/>
    <property type="project" value="UniProtKB-KW"/>
</dbReference>
<proteinExistence type="inferred from homology"/>
<accession>A0A2T0H093</accession>
<evidence type="ECO:0000313" key="4">
    <source>
        <dbReference type="Proteomes" id="UP000239352"/>
    </source>
</evidence>
<dbReference type="GO" id="GO:0004252">
    <property type="term" value="F:serine-type endopeptidase activity"/>
    <property type="evidence" value="ECO:0007669"/>
    <property type="project" value="UniProtKB-UniRule"/>
</dbReference>
<evidence type="ECO:0000256" key="1">
    <source>
        <dbReference type="PROSITE-ProRule" id="PRU01122"/>
    </source>
</evidence>
<name>A0A2T0H093_ACTMO</name>